<dbReference type="InterPro" id="IPR050884">
    <property type="entry name" value="CNP_phosphodiesterase-III"/>
</dbReference>
<dbReference type="EMBL" id="RCTF01000016">
    <property type="protein sequence ID" value="RLP75137.1"/>
    <property type="molecule type" value="Genomic_DNA"/>
</dbReference>
<keyword evidence="7" id="KW-1185">Reference proteome</keyword>
<dbReference type="InterPro" id="IPR042283">
    <property type="entry name" value="GpdQ_catalytic"/>
</dbReference>
<dbReference type="OrthoDB" id="651281at2"/>
<dbReference type="InterPro" id="IPR004843">
    <property type="entry name" value="Calcineurin-like_PHP"/>
</dbReference>
<gene>
    <name evidence="6" type="ORF">D9R14_17305</name>
</gene>
<accession>A0A3L7A4J3</accession>
<dbReference type="Gene3D" id="3.60.21.40">
    <property type="entry name" value="GpdQ, catalytic alpha/beta sandwich domain"/>
    <property type="match status" value="1"/>
</dbReference>
<evidence type="ECO:0000259" key="5">
    <source>
        <dbReference type="Pfam" id="PF00149"/>
    </source>
</evidence>
<comment type="similarity">
    <text evidence="4">Belongs to the cyclic nucleotide phosphodiesterase class-III family.</text>
</comment>
<name>A0A3L7A4J3_9HYPH</name>
<dbReference type="AlphaFoldDB" id="A0A3L7A4J3"/>
<dbReference type="InterPro" id="IPR029052">
    <property type="entry name" value="Metallo-depent_PP-like"/>
</dbReference>
<reference evidence="6 7" key="1">
    <citation type="submission" date="2018-10" db="EMBL/GenBank/DDBJ databases">
        <title>Xanthobacter tagetidis genome sequencing and assembly.</title>
        <authorList>
            <person name="Maclea K.S."/>
            <person name="Goen A.E."/>
            <person name="Fatima S.A."/>
        </authorList>
    </citation>
    <scope>NUCLEOTIDE SEQUENCE [LARGE SCALE GENOMIC DNA]</scope>
    <source>
        <strain evidence="6 7">ATCC 700314</strain>
    </source>
</reference>
<dbReference type="InterPro" id="IPR042281">
    <property type="entry name" value="GpdQ_beta-strand"/>
</dbReference>
<evidence type="ECO:0000256" key="4">
    <source>
        <dbReference type="ARBA" id="ARBA00025742"/>
    </source>
</evidence>
<protein>
    <submittedName>
        <fullName evidence="6">Phosphodiesterase</fullName>
    </submittedName>
</protein>
<organism evidence="6 7">
    <name type="scientific">Xanthobacter tagetidis</name>
    <dbReference type="NCBI Taxonomy" id="60216"/>
    <lineage>
        <taxon>Bacteria</taxon>
        <taxon>Pseudomonadati</taxon>
        <taxon>Pseudomonadota</taxon>
        <taxon>Alphaproteobacteria</taxon>
        <taxon>Hyphomicrobiales</taxon>
        <taxon>Xanthobacteraceae</taxon>
        <taxon>Xanthobacter</taxon>
    </lineage>
</organism>
<keyword evidence="1" id="KW-0479">Metal-binding</keyword>
<proteinExistence type="inferred from homology"/>
<evidence type="ECO:0000256" key="2">
    <source>
        <dbReference type="ARBA" id="ARBA00022801"/>
    </source>
</evidence>
<evidence type="ECO:0000256" key="3">
    <source>
        <dbReference type="ARBA" id="ARBA00023004"/>
    </source>
</evidence>
<evidence type="ECO:0000313" key="6">
    <source>
        <dbReference type="EMBL" id="RLP75137.1"/>
    </source>
</evidence>
<evidence type="ECO:0000256" key="1">
    <source>
        <dbReference type="ARBA" id="ARBA00022723"/>
    </source>
</evidence>
<dbReference type="RefSeq" id="WP_121624603.1">
    <property type="nucleotide sequence ID" value="NZ_JACIIW010000011.1"/>
</dbReference>
<feature type="domain" description="Calcineurin-like phosphoesterase" evidence="5">
    <location>
        <begin position="1"/>
        <end position="195"/>
    </location>
</feature>
<keyword evidence="3" id="KW-0408">Iron</keyword>
<evidence type="ECO:0000313" key="7">
    <source>
        <dbReference type="Proteomes" id="UP000269692"/>
    </source>
</evidence>
<comment type="caution">
    <text evidence="6">The sequence shown here is derived from an EMBL/GenBank/DDBJ whole genome shotgun (WGS) entry which is preliminary data.</text>
</comment>
<dbReference type="SUPFAM" id="SSF56300">
    <property type="entry name" value="Metallo-dependent phosphatases"/>
    <property type="match status" value="1"/>
</dbReference>
<dbReference type="PANTHER" id="PTHR42988:SF2">
    <property type="entry name" value="CYCLIC NUCLEOTIDE PHOSPHODIESTERASE CBUA0032-RELATED"/>
    <property type="match status" value="1"/>
</dbReference>
<dbReference type="Proteomes" id="UP000269692">
    <property type="component" value="Unassembled WGS sequence"/>
</dbReference>
<keyword evidence="2" id="KW-0378">Hydrolase</keyword>
<dbReference type="CDD" id="cd07402">
    <property type="entry name" value="MPP_GpdQ"/>
    <property type="match status" value="1"/>
</dbReference>
<dbReference type="GO" id="GO:0004112">
    <property type="term" value="F:cyclic-nucleotide phosphodiesterase activity"/>
    <property type="evidence" value="ECO:0007669"/>
    <property type="project" value="InterPro"/>
</dbReference>
<sequence>MLIAQLTDFHVTLPGQTAGGVDTRAAFAALVERVRALAPRPELLLVSGDLAEAGVDAEYAFVLEGLESLGIPFLAVPGNHDAPAPLRRVLARHTGTEPEHGGLVHEQGGLRVIGLDTLVEGASHGALPPAQIAWLKGVLGAGDGLPTLIFMHHPPFATGLPAMDEIGIREGRDALSDLLAGRRDILGLVCGHVHRAISGSFAGHRAFIAPSASHQFALDFAGPGFRVVREPTQIALHRVADGRLVSYLVPGPPL</sequence>
<dbReference type="PANTHER" id="PTHR42988">
    <property type="entry name" value="PHOSPHOHYDROLASE"/>
    <property type="match status" value="1"/>
</dbReference>
<dbReference type="Pfam" id="PF00149">
    <property type="entry name" value="Metallophos"/>
    <property type="match status" value="1"/>
</dbReference>
<dbReference type="Gene3D" id="3.30.750.180">
    <property type="entry name" value="GpdQ, beta-strand dimerisation domain"/>
    <property type="match status" value="1"/>
</dbReference>
<dbReference type="InterPro" id="IPR026575">
    <property type="entry name" value="GpdQ/CpdA-like"/>
</dbReference>
<dbReference type="GO" id="GO:0046872">
    <property type="term" value="F:metal ion binding"/>
    <property type="evidence" value="ECO:0007669"/>
    <property type="project" value="UniProtKB-KW"/>
</dbReference>